<reference evidence="2" key="2">
    <citation type="submission" date="2015-01" db="EMBL/GenBank/DDBJ databases">
        <title>Evolutionary Origins and Diversification of the Mycorrhizal Mutualists.</title>
        <authorList>
            <consortium name="DOE Joint Genome Institute"/>
            <consortium name="Mycorrhizal Genomics Consortium"/>
            <person name="Kohler A."/>
            <person name="Kuo A."/>
            <person name="Nagy L.G."/>
            <person name="Floudas D."/>
            <person name="Copeland A."/>
            <person name="Barry K.W."/>
            <person name="Cichocki N."/>
            <person name="Veneault-Fourrey C."/>
            <person name="LaButti K."/>
            <person name="Lindquist E.A."/>
            <person name="Lipzen A."/>
            <person name="Lundell T."/>
            <person name="Morin E."/>
            <person name="Murat C."/>
            <person name="Riley R."/>
            <person name="Ohm R."/>
            <person name="Sun H."/>
            <person name="Tunlid A."/>
            <person name="Henrissat B."/>
            <person name="Grigoriev I.V."/>
            <person name="Hibbett D.S."/>
            <person name="Martin F."/>
        </authorList>
    </citation>
    <scope>NUCLEOTIDE SEQUENCE [LARGE SCALE GENOMIC DNA]</scope>
    <source>
        <strain evidence="2">F 1598</strain>
    </source>
</reference>
<evidence type="ECO:0000313" key="2">
    <source>
        <dbReference type="Proteomes" id="UP000054166"/>
    </source>
</evidence>
<dbReference type="Proteomes" id="UP000054166">
    <property type="component" value="Unassembled WGS sequence"/>
</dbReference>
<dbReference type="HOGENOM" id="CLU_2868489_0_0_1"/>
<sequence length="64" mass="6985">MATGPVKHAPDVDHRSLGRKIPILARSAKWGRYTKSENATIANTIRQRRGLDVSSKGKVTVVST</sequence>
<dbReference type="AlphaFoldDB" id="A0A0C3F782"/>
<organism evidence="1 2">
    <name type="scientific">Piloderma croceum (strain F 1598)</name>
    <dbReference type="NCBI Taxonomy" id="765440"/>
    <lineage>
        <taxon>Eukaryota</taxon>
        <taxon>Fungi</taxon>
        <taxon>Dikarya</taxon>
        <taxon>Basidiomycota</taxon>
        <taxon>Agaricomycotina</taxon>
        <taxon>Agaricomycetes</taxon>
        <taxon>Agaricomycetidae</taxon>
        <taxon>Atheliales</taxon>
        <taxon>Atheliaceae</taxon>
        <taxon>Piloderma</taxon>
    </lineage>
</organism>
<keyword evidence="2" id="KW-1185">Reference proteome</keyword>
<dbReference type="InParanoid" id="A0A0C3F782"/>
<name>A0A0C3F782_PILCF</name>
<accession>A0A0C3F782</accession>
<evidence type="ECO:0000313" key="1">
    <source>
        <dbReference type="EMBL" id="KIM75774.1"/>
    </source>
</evidence>
<reference evidence="1 2" key="1">
    <citation type="submission" date="2014-04" db="EMBL/GenBank/DDBJ databases">
        <authorList>
            <consortium name="DOE Joint Genome Institute"/>
            <person name="Kuo A."/>
            <person name="Tarkka M."/>
            <person name="Buscot F."/>
            <person name="Kohler A."/>
            <person name="Nagy L.G."/>
            <person name="Floudas D."/>
            <person name="Copeland A."/>
            <person name="Barry K.W."/>
            <person name="Cichocki N."/>
            <person name="Veneault-Fourrey C."/>
            <person name="LaButti K."/>
            <person name="Lindquist E.A."/>
            <person name="Lipzen A."/>
            <person name="Lundell T."/>
            <person name="Morin E."/>
            <person name="Murat C."/>
            <person name="Sun H."/>
            <person name="Tunlid A."/>
            <person name="Henrissat B."/>
            <person name="Grigoriev I.V."/>
            <person name="Hibbett D.S."/>
            <person name="Martin F."/>
            <person name="Nordberg H.P."/>
            <person name="Cantor M.N."/>
            <person name="Hua S.X."/>
        </authorList>
    </citation>
    <scope>NUCLEOTIDE SEQUENCE [LARGE SCALE GENOMIC DNA]</scope>
    <source>
        <strain evidence="1 2">F 1598</strain>
    </source>
</reference>
<dbReference type="EMBL" id="KN833042">
    <property type="protein sequence ID" value="KIM75774.1"/>
    <property type="molecule type" value="Genomic_DNA"/>
</dbReference>
<protein>
    <submittedName>
        <fullName evidence="1">Uncharacterized protein</fullName>
    </submittedName>
</protein>
<proteinExistence type="predicted"/>
<gene>
    <name evidence="1" type="ORF">PILCRDRAFT_664283</name>
</gene>